<proteinExistence type="inferred from homology"/>
<dbReference type="NCBIfam" id="NF006013">
    <property type="entry name" value="PRK08150.1"/>
    <property type="match status" value="1"/>
</dbReference>
<protein>
    <submittedName>
        <fullName evidence="3">Crotonase/enoyl-CoA hydratase family protein</fullName>
    </submittedName>
</protein>
<dbReference type="SUPFAM" id="SSF52096">
    <property type="entry name" value="ClpP/crotonase"/>
    <property type="match status" value="1"/>
</dbReference>
<sequence length="262" mass="28362">MSLNSFSMLETRVSDDGIAEVKITRSAKRNAINIELVQQLGQCFQDMPEHVKAIILHGEGDHFCAGLDLSEVSEHTVPQSVMLSRLWHRSFDHIQFGRAPVIAVLHGAVVGGGLELAASTHIRIAEPSAFFALPEGKRGLFVGGGGSVRITRLMGVPGMTDMMLTGRVLNSQEGVQAGLAQYSVEAGMGLEKARELAASIASNAAMTNYGVMHMLPRIADQTIHDGLATESLMAAVAQTDPSTRELLRQFLENKQNKVQFQR</sequence>
<keyword evidence="2" id="KW-0456">Lyase</keyword>
<keyword evidence="4" id="KW-1185">Reference proteome</keyword>
<accession>A0ABS8CFK7</accession>
<evidence type="ECO:0000256" key="2">
    <source>
        <dbReference type="ARBA" id="ARBA00023239"/>
    </source>
</evidence>
<dbReference type="EMBL" id="JACDXW010000008">
    <property type="protein sequence ID" value="MCB5364793.1"/>
    <property type="molecule type" value="Genomic_DNA"/>
</dbReference>
<evidence type="ECO:0000256" key="1">
    <source>
        <dbReference type="ARBA" id="ARBA00005254"/>
    </source>
</evidence>
<evidence type="ECO:0000313" key="3">
    <source>
        <dbReference type="EMBL" id="MCB5364793.1"/>
    </source>
</evidence>
<dbReference type="InterPro" id="IPR014748">
    <property type="entry name" value="Enoyl-CoA_hydra_C"/>
</dbReference>
<dbReference type="PANTHER" id="PTHR11941:SF54">
    <property type="entry name" value="ENOYL-COA HYDRATASE, MITOCHONDRIAL"/>
    <property type="match status" value="1"/>
</dbReference>
<evidence type="ECO:0000313" key="4">
    <source>
        <dbReference type="Proteomes" id="UP000776983"/>
    </source>
</evidence>
<dbReference type="CDD" id="cd06558">
    <property type="entry name" value="crotonase-like"/>
    <property type="match status" value="1"/>
</dbReference>
<dbReference type="PANTHER" id="PTHR11941">
    <property type="entry name" value="ENOYL-COA HYDRATASE-RELATED"/>
    <property type="match status" value="1"/>
</dbReference>
<dbReference type="Pfam" id="PF00378">
    <property type="entry name" value="ECH_1"/>
    <property type="match status" value="1"/>
</dbReference>
<dbReference type="Proteomes" id="UP000776983">
    <property type="component" value="Unassembled WGS sequence"/>
</dbReference>
<dbReference type="RefSeq" id="WP_226955211.1">
    <property type="nucleotide sequence ID" value="NZ_JACDXW010000008.1"/>
</dbReference>
<dbReference type="InterPro" id="IPR029045">
    <property type="entry name" value="ClpP/crotonase-like_dom_sf"/>
</dbReference>
<organism evidence="3 4">
    <name type="scientific">Mesopusillimonas faecipullorum</name>
    <dbReference type="NCBI Taxonomy" id="2755040"/>
    <lineage>
        <taxon>Bacteria</taxon>
        <taxon>Pseudomonadati</taxon>
        <taxon>Pseudomonadota</taxon>
        <taxon>Betaproteobacteria</taxon>
        <taxon>Burkholderiales</taxon>
        <taxon>Alcaligenaceae</taxon>
        <taxon>Mesopusillimonas</taxon>
    </lineage>
</organism>
<comment type="caution">
    <text evidence="3">The sequence shown here is derived from an EMBL/GenBank/DDBJ whole genome shotgun (WGS) entry which is preliminary data.</text>
</comment>
<comment type="similarity">
    <text evidence="1">Belongs to the enoyl-CoA hydratase/isomerase family.</text>
</comment>
<name>A0ABS8CFK7_9BURK</name>
<dbReference type="InterPro" id="IPR001753">
    <property type="entry name" value="Enoyl-CoA_hydra/iso"/>
</dbReference>
<gene>
    <name evidence="3" type="ORF">H0484_13650</name>
</gene>
<dbReference type="Gene3D" id="3.90.226.10">
    <property type="entry name" value="2-enoyl-CoA Hydratase, Chain A, domain 1"/>
    <property type="match status" value="1"/>
</dbReference>
<dbReference type="Gene3D" id="1.10.12.10">
    <property type="entry name" value="Lyase 2-enoyl-coa Hydratase, Chain A, domain 2"/>
    <property type="match status" value="1"/>
</dbReference>
<reference evidence="3 4" key="1">
    <citation type="submission" date="2020-07" db="EMBL/GenBank/DDBJ databases">
        <title>Pusillimonas sp. nov., isolated from poultry manure in Taiwan.</title>
        <authorList>
            <person name="Lin S.-Y."/>
            <person name="Tang Y.-S."/>
            <person name="Young C.-C."/>
        </authorList>
    </citation>
    <scope>NUCLEOTIDE SEQUENCE [LARGE SCALE GENOMIC DNA]</scope>
    <source>
        <strain evidence="3 4">CC-YST705</strain>
    </source>
</reference>